<dbReference type="InParanoid" id="A0A0C3JJI9"/>
<keyword evidence="3" id="KW-1185">Reference proteome</keyword>
<evidence type="ECO:0000256" key="1">
    <source>
        <dbReference type="SAM" id="MobiDB-lite"/>
    </source>
</evidence>
<reference evidence="3" key="2">
    <citation type="submission" date="2015-01" db="EMBL/GenBank/DDBJ databases">
        <title>Evolutionary Origins and Diversification of the Mycorrhizal Mutualists.</title>
        <authorList>
            <consortium name="DOE Joint Genome Institute"/>
            <consortium name="Mycorrhizal Genomics Consortium"/>
            <person name="Kohler A."/>
            <person name="Kuo A."/>
            <person name="Nagy L.G."/>
            <person name="Floudas D."/>
            <person name="Copeland A."/>
            <person name="Barry K.W."/>
            <person name="Cichocki N."/>
            <person name="Veneault-Fourrey C."/>
            <person name="LaButti K."/>
            <person name="Lindquist E.A."/>
            <person name="Lipzen A."/>
            <person name="Lundell T."/>
            <person name="Morin E."/>
            <person name="Murat C."/>
            <person name="Riley R."/>
            <person name="Ohm R."/>
            <person name="Sun H."/>
            <person name="Tunlid A."/>
            <person name="Henrissat B."/>
            <person name="Grigoriev I.V."/>
            <person name="Hibbett D.S."/>
            <person name="Martin F."/>
        </authorList>
    </citation>
    <scope>NUCLEOTIDE SEQUENCE [LARGE SCALE GENOMIC DNA]</scope>
    <source>
        <strain evidence="3">Marx 270</strain>
    </source>
</reference>
<sequence>MKGMSILIFADITSVAVHNLPRVTHEMNGMAPSPRLHSDLLRMKSHSSHAKRVSTTAPKSYRTNLERRGSES</sequence>
<dbReference type="EMBL" id="KN831955">
    <property type="protein sequence ID" value="KIO09273.1"/>
    <property type="molecule type" value="Genomic_DNA"/>
</dbReference>
<accession>A0A0C3JJI9</accession>
<feature type="compositionally biased region" description="Basic residues" evidence="1">
    <location>
        <begin position="43"/>
        <end position="52"/>
    </location>
</feature>
<feature type="region of interest" description="Disordered" evidence="1">
    <location>
        <begin position="28"/>
        <end position="72"/>
    </location>
</feature>
<organism evidence="2 3">
    <name type="scientific">Pisolithus tinctorius Marx 270</name>
    <dbReference type="NCBI Taxonomy" id="870435"/>
    <lineage>
        <taxon>Eukaryota</taxon>
        <taxon>Fungi</taxon>
        <taxon>Dikarya</taxon>
        <taxon>Basidiomycota</taxon>
        <taxon>Agaricomycotina</taxon>
        <taxon>Agaricomycetes</taxon>
        <taxon>Agaricomycetidae</taxon>
        <taxon>Boletales</taxon>
        <taxon>Sclerodermatineae</taxon>
        <taxon>Pisolithaceae</taxon>
        <taxon>Pisolithus</taxon>
    </lineage>
</organism>
<dbReference type="HOGENOM" id="CLU_2723196_0_0_1"/>
<gene>
    <name evidence="2" type="ORF">M404DRAFT_996865</name>
</gene>
<evidence type="ECO:0000313" key="2">
    <source>
        <dbReference type="EMBL" id="KIO09273.1"/>
    </source>
</evidence>
<feature type="compositionally biased region" description="Polar residues" evidence="1">
    <location>
        <begin position="53"/>
        <end position="63"/>
    </location>
</feature>
<name>A0A0C3JJI9_PISTI</name>
<evidence type="ECO:0000313" key="3">
    <source>
        <dbReference type="Proteomes" id="UP000054217"/>
    </source>
</evidence>
<reference evidence="2 3" key="1">
    <citation type="submission" date="2014-04" db="EMBL/GenBank/DDBJ databases">
        <authorList>
            <consortium name="DOE Joint Genome Institute"/>
            <person name="Kuo A."/>
            <person name="Kohler A."/>
            <person name="Costa M.D."/>
            <person name="Nagy L.G."/>
            <person name="Floudas D."/>
            <person name="Copeland A."/>
            <person name="Barry K.W."/>
            <person name="Cichocki N."/>
            <person name="Veneault-Fourrey C."/>
            <person name="LaButti K."/>
            <person name="Lindquist E.A."/>
            <person name="Lipzen A."/>
            <person name="Lundell T."/>
            <person name="Morin E."/>
            <person name="Murat C."/>
            <person name="Sun H."/>
            <person name="Tunlid A."/>
            <person name="Henrissat B."/>
            <person name="Grigoriev I.V."/>
            <person name="Hibbett D.S."/>
            <person name="Martin F."/>
            <person name="Nordberg H.P."/>
            <person name="Cantor M.N."/>
            <person name="Hua S.X."/>
        </authorList>
    </citation>
    <scope>NUCLEOTIDE SEQUENCE [LARGE SCALE GENOMIC DNA]</scope>
    <source>
        <strain evidence="2 3">Marx 270</strain>
    </source>
</reference>
<protein>
    <submittedName>
        <fullName evidence="2">Uncharacterized protein</fullName>
    </submittedName>
</protein>
<dbReference type="AlphaFoldDB" id="A0A0C3JJI9"/>
<dbReference type="Proteomes" id="UP000054217">
    <property type="component" value="Unassembled WGS sequence"/>
</dbReference>
<proteinExistence type="predicted"/>